<evidence type="ECO:0000256" key="11">
    <source>
        <dbReference type="ARBA" id="ARBA00023136"/>
    </source>
</evidence>
<evidence type="ECO:0000256" key="7">
    <source>
        <dbReference type="ARBA" id="ARBA00022801"/>
    </source>
</evidence>
<feature type="transmembrane region" description="Helical" evidence="12">
    <location>
        <begin position="79"/>
        <end position="97"/>
    </location>
</feature>
<dbReference type="PANTHER" id="PTHR39188:SF3">
    <property type="entry name" value="STAGE IV SPORULATION PROTEIN FB"/>
    <property type="match status" value="1"/>
</dbReference>
<keyword evidence="10 14" id="KW-0482">Metalloprotease</keyword>
<evidence type="ECO:0000259" key="13">
    <source>
        <dbReference type="Pfam" id="PF02163"/>
    </source>
</evidence>
<feature type="transmembrane region" description="Helical" evidence="12">
    <location>
        <begin position="48"/>
        <end position="67"/>
    </location>
</feature>
<dbReference type="MEROPS" id="M50.006"/>
<feature type="transmembrane region" description="Helical" evidence="12">
    <location>
        <begin position="143"/>
        <end position="166"/>
    </location>
</feature>
<evidence type="ECO:0000256" key="1">
    <source>
        <dbReference type="ARBA" id="ARBA00001947"/>
    </source>
</evidence>
<keyword evidence="7 14" id="KW-0378">Hydrolase</keyword>
<evidence type="ECO:0000256" key="3">
    <source>
        <dbReference type="ARBA" id="ARBA00007931"/>
    </source>
</evidence>
<dbReference type="RefSeq" id="WP_084626104.1">
    <property type="nucleotide sequence ID" value="NZ_CP009520.1"/>
</dbReference>
<evidence type="ECO:0000256" key="8">
    <source>
        <dbReference type="ARBA" id="ARBA00022833"/>
    </source>
</evidence>
<reference evidence="14 15" key="1">
    <citation type="submission" date="2014-07" db="EMBL/GenBank/DDBJ databases">
        <title>Methanogenic archaea and the global carbon cycle.</title>
        <authorList>
            <person name="Henriksen J.R."/>
            <person name="Luke J."/>
            <person name="Reinhart S."/>
            <person name="Benedict M.N."/>
            <person name="Youngblut N.D."/>
            <person name="Metcalf M.E."/>
            <person name="Whitaker R.J."/>
            <person name="Metcalf W.W."/>
        </authorList>
    </citation>
    <scope>NUCLEOTIDE SEQUENCE [LARGE SCALE GENOMIC DNA]</scope>
    <source>
        <strain evidence="14 15">Z-761</strain>
    </source>
</reference>
<keyword evidence="11 12" id="KW-0472">Membrane</keyword>
<dbReference type="EC" id="3.4.24.-" evidence="14"/>
<dbReference type="GO" id="GO:0046872">
    <property type="term" value="F:metal ion binding"/>
    <property type="evidence" value="ECO:0007669"/>
    <property type="project" value="UniProtKB-KW"/>
</dbReference>
<feature type="domain" description="Peptidase M50" evidence="13">
    <location>
        <begin position="58"/>
        <end position="129"/>
    </location>
</feature>
<comment type="similarity">
    <text evidence="3">Belongs to the peptidase M50B family.</text>
</comment>
<keyword evidence="9 12" id="KW-1133">Transmembrane helix</keyword>
<evidence type="ECO:0000256" key="4">
    <source>
        <dbReference type="ARBA" id="ARBA00022670"/>
    </source>
</evidence>
<evidence type="ECO:0000256" key="9">
    <source>
        <dbReference type="ARBA" id="ARBA00022989"/>
    </source>
</evidence>
<accession>A0A0E3LH84</accession>
<dbReference type="STRING" id="1434123.MSVAZ_1557"/>
<protein>
    <submittedName>
        <fullName evidence="14">Zinc metalloprotease</fullName>
        <ecNumber evidence="14">3.4.24.-</ecNumber>
    </submittedName>
</protein>
<keyword evidence="15" id="KW-1185">Reference proteome</keyword>
<evidence type="ECO:0000313" key="15">
    <source>
        <dbReference type="Proteomes" id="UP000033096"/>
    </source>
</evidence>
<dbReference type="GO" id="GO:0008237">
    <property type="term" value="F:metallopeptidase activity"/>
    <property type="evidence" value="ECO:0007669"/>
    <property type="project" value="UniProtKB-KW"/>
</dbReference>
<dbReference type="GeneID" id="24809988"/>
<evidence type="ECO:0000256" key="2">
    <source>
        <dbReference type="ARBA" id="ARBA00004141"/>
    </source>
</evidence>
<feature type="transmembrane region" description="Helical" evidence="12">
    <location>
        <begin position="21"/>
        <end position="42"/>
    </location>
</feature>
<sequence length="239" mass="26338">MQSSFKIGNIMDIPIKLDTSFLLALPISAYFFAINSQPYGFVGVEPTVVRYTLSTLSAIFLFVSVLLHELAHSYLAKRYGANISSITLLLFGGVASMEIPQKPGQEAKIAFAGPLTSLIIGFICLFTYNYVISSSSALSQNPIYLIIWVLGSMNLVLGIFNLLPAFPMDGGRILRSLFARKMSYVKATHSAASIGKFIAILMAIYGIYIGDIWFPLIAFYIYGSASNEDRFYSELDRSV</sequence>
<comment type="cofactor">
    <cofactor evidence="1">
        <name>Zn(2+)</name>
        <dbReference type="ChEBI" id="CHEBI:29105"/>
    </cofactor>
</comment>
<evidence type="ECO:0000256" key="12">
    <source>
        <dbReference type="SAM" id="Phobius"/>
    </source>
</evidence>
<dbReference type="PANTHER" id="PTHR39188">
    <property type="entry name" value="MEMBRANE-ASSOCIATED ZINC METALLOPROTEASE M50B"/>
    <property type="match status" value="1"/>
</dbReference>
<dbReference type="PATRIC" id="fig|1434123.4.peg.1871"/>
<dbReference type="GO" id="GO:0006508">
    <property type="term" value="P:proteolysis"/>
    <property type="evidence" value="ECO:0007669"/>
    <property type="project" value="UniProtKB-KW"/>
</dbReference>
<dbReference type="CDD" id="cd06164">
    <property type="entry name" value="S2P-M50_SpoIVFB_CBS"/>
    <property type="match status" value="1"/>
</dbReference>
<dbReference type="Pfam" id="PF02163">
    <property type="entry name" value="Peptidase_M50"/>
    <property type="match status" value="2"/>
</dbReference>
<keyword evidence="5 12" id="KW-0812">Transmembrane</keyword>
<feature type="transmembrane region" description="Helical" evidence="12">
    <location>
        <begin position="197"/>
        <end position="222"/>
    </location>
</feature>
<organism evidence="14 15">
    <name type="scientific">Methanosarcina vacuolata Z-761</name>
    <dbReference type="NCBI Taxonomy" id="1434123"/>
    <lineage>
        <taxon>Archaea</taxon>
        <taxon>Methanobacteriati</taxon>
        <taxon>Methanobacteriota</taxon>
        <taxon>Stenosarchaea group</taxon>
        <taxon>Methanomicrobia</taxon>
        <taxon>Methanosarcinales</taxon>
        <taxon>Methanosarcinaceae</taxon>
        <taxon>Methanosarcina</taxon>
    </lineage>
</organism>
<keyword evidence="4 14" id="KW-0645">Protease</keyword>
<dbReference type="EMBL" id="CP009520">
    <property type="protein sequence ID" value="AKB43826.1"/>
    <property type="molecule type" value="Genomic_DNA"/>
</dbReference>
<dbReference type="HOGENOM" id="CLU_080388_0_0_2"/>
<feature type="transmembrane region" description="Helical" evidence="12">
    <location>
        <begin position="109"/>
        <end position="131"/>
    </location>
</feature>
<comment type="subcellular location">
    <subcellularLocation>
        <location evidence="2">Membrane</location>
        <topology evidence="2">Multi-pass membrane protein</topology>
    </subcellularLocation>
</comment>
<evidence type="ECO:0000313" key="14">
    <source>
        <dbReference type="EMBL" id="AKB43826.1"/>
    </source>
</evidence>
<dbReference type="Proteomes" id="UP000033096">
    <property type="component" value="Chromosome"/>
</dbReference>
<keyword evidence="8" id="KW-0862">Zinc</keyword>
<evidence type="ECO:0000256" key="5">
    <source>
        <dbReference type="ARBA" id="ARBA00022692"/>
    </source>
</evidence>
<proteinExistence type="inferred from homology"/>
<evidence type="ECO:0000256" key="10">
    <source>
        <dbReference type="ARBA" id="ARBA00023049"/>
    </source>
</evidence>
<dbReference type="KEGG" id="mvc:MSVAZ_1557"/>
<dbReference type="GO" id="GO:0016020">
    <property type="term" value="C:membrane"/>
    <property type="evidence" value="ECO:0007669"/>
    <property type="project" value="UniProtKB-SubCell"/>
</dbReference>
<feature type="domain" description="Peptidase M50" evidence="13">
    <location>
        <begin position="137"/>
        <end position="201"/>
    </location>
</feature>
<evidence type="ECO:0000256" key="6">
    <source>
        <dbReference type="ARBA" id="ARBA00022723"/>
    </source>
</evidence>
<dbReference type="InterPro" id="IPR008915">
    <property type="entry name" value="Peptidase_M50"/>
</dbReference>
<gene>
    <name evidence="14" type="ORF">MSVAZ_1557</name>
</gene>
<keyword evidence="6" id="KW-0479">Metal-binding</keyword>
<name>A0A0E3LH84_9EURY</name>
<dbReference type="AlphaFoldDB" id="A0A0E3LH84"/>